<dbReference type="GO" id="GO:0030246">
    <property type="term" value="F:carbohydrate binding"/>
    <property type="evidence" value="ECO:0007669"/>
    <property type="project" value="InterPro"/>
</dbReference>
<dbReference type="InterPro" id="IPR008183">
    <property type="entry name" value="Aldose_1/G6P_1-epimerase"/>
</dbReference>
<keyword evidence="6" id="KW-1185">Reference proteome</keyword>
<dbReference type="STRING" id="1284197.S8A381"/>
<evidence type="ECO:0000259" key="4">
    <source>
        <dbReference type="PROSITE" id="PS51084"/>
    </source>
</evidence>
<sequence length="336" mass="37190">MTNHGEAVSSGPFKFISQGAIVQEWLVGGRNIVLGFQDPAEYAKNNPAFFGATIGRWDKKFWTGPNKKLSSDGSEVLVYSYKSAHLEEQFPGALDVTVQYTIRMEQEEGADVSILEIEYEAQLSSDSPEDWAVLSMTNHSYFHIGDKDTIEGTKVTILDNTNIETNEVDIPTGQFKKFPGIESGEPFELGPEKPDIDHGFALTTDVANVPMDTRRDIPSFKLFESGHVFAFLDIQPLSKGHALVIPKTHGAKLFDIPDDELAEMLPVAKKLALAAGVENFNILQNNGRIAHQVVDHVHVHMIPKPNEEEGLGVHWPAKEANMDELKALAEQLKSKI</sequence>
<evidence type="ECO:0000313" key="6">
    <source>
        <dbReference type="Proteomes" id="UP000015100"/>
    </source>
</evidence>
<dbReference type="eggNOG" id="KOG3275">
    <property type="taxonomic scope" value="Eukaryota"/>
</dbReference>
<dbReference type="PANTHER" id="PTHR46648:SF1">
    <property type="entry name" value="ADENOSINE 5'-MONOPHOSPHORAMIDASE HNT1"/>
    <property type="match status" value="1"/>
</dbReference>
<name>S8A381_DACHA</name>
<evidence type="ECO:0000256" key="2">
    <source>
        <dbReference type="PIRSR" id="PIRSR601310-3"/>
    </source>
</evidence>
<dbReference type="GO" id="GO:0005975">
    <property type="term" value="P:carbohydrate metabolic process"/>
    <property type="evidence" value="ECO:0007669"/>
    <property type="project" value="InterPro"/>
</dbReference>
<dbReference type="SUPFAM" id="SSF74650">
    <property type="entry name" value="Galactose mutarotase-like"/>
    <property type="match status" value="1"/>
</dbReference>
<dbReference type="InterPro" id="IPR011013">
    <property type="entry name" value="Gal_mutarotase_sf_dom"/>
</dbReference>
<evidence type="ECO:0000256" key="3">
    <source>
        <dbReference type="PROSITE-ProRule" id="PRU00464"/>
    </source>
</evidence>
<organism evidence="5 6">
    <name type="scientific">Dactylellina haptotyla (strain CBS 200.50)</name>
    <name type="common">Nematode-trapping fungus</name>
    <name type="synonym">Monacrosporium haptotylum</name>
    <dbReference type="NCBI Taxonomy" id="1284197"/>
    <lineage>
        <taxon>Eukaryota</taxon>
        <taxon>Fungi</taxon>
        <taxon>Dikarya</taxon>
        <taxon>Ascomycota</taxon>
        <taxon>Pezizomycotina</taxon>
        <taxon>Orbiliomycetes</taxon>
        <taxon>Orbiliales</taxon>
        <taxon>Orbiliaceae</taxon>
        <taxon>Dactylellina</taxon>
    </lineage>
</organism>
<dbReference type="InterPro" id="IPR011146">
    <property type="entry name" value="HIT-like"/>
</dbReference>
<gene>
    <name evidence="5" type="ORF">H072_8837</name>
</gene>
<accession>S8A381</accession>
<dbReference type="eggNOG" id="KOG1604">
    <property type="taxonomic scope" value="Eukaryota"/>
</dbReference>
<dbReference type="Gene3D" id="3.30.428.10">
    <property type="entry name" value="HIT-like"/>
    <property type="match status" value="1"/>
</dbReference>
<dbReference type="AlphaFoldDB" id="S8A381"/>
<dbReference type="GO" id="GO:0009117">
    <property type="term" value="P:nucleotide metabolic process"/>
    <property type="evidence" value="ECO:0007669"/>
    <property type="project" value="TreeGrafter"/>
</dbReference>
<reference evidence="5 6" key="1">
    <citation type="journal article" date="2013" name="PLoS Genet.">
        <title>Genomic mechanisms accounting for the adaptation to parasitism in nematode-trapping fungi.</title>
        <authorList>
            <person name="Meerupati T."/>
            <person name="Andersson K.M."/>
            <person name="Friman E."/>
            <person name="Kumar D."/>
            <person name="Tunlid A."/>
            <person name="Ahren D."/>
        </authorList>
    </citation>
    <scope>NUCLEOTIDE SEQUENCE [LARGE SCALE GENOMIC DNA]</scope>
    <source>
        <strain evidence="5 6">CBS 200.50</strain>
    </source>
</reference>
<dbReference type="HOGENOM" id="CLU_826442_0_0_1"/>
<feature type="active site" description="Tele-AMP-histidine intermediate" evidence="1">
    <location>
        <position position="298"/>
    </location>
</feature>
<dbReference type="Pfam" id="PF01263">
    <property type="entry name" value="Aldose_epim"/>
    <property type="match status" value="1"/>
</dbReference>
<dbReference type="InterPro" id="IPR019808">
    <property type="entry name" value="Histidine_triad_CS"/>
</dbReference>
<dbReference type="SUPFAM" id="SSF54197">
    <property type="entry name" value="HIT-like"/>
    <property type="match status" value="1"/>
</dbReference>
<feature type="short sequence motif" description="Histidine triad motif" evidence="2 3">
    <location>
        <begin position="296"/>
        <end position="300"/>
    </location>
</feature>
<dbReference type="EMBL" id="AQGS01000638">
    <property type="protein sequence ID" value="EPS37455.1"/>
    <property type="molecule type" value="Genomic_DNA"/>
</dbReference>
<dbReference type="Gene3D" id="2.70.98.10">
    <property type="match status" value="2"/>
</dbReference>
<dbReference type="PRINTS" id="PR00332">
    <property type="entry name" value="HISTRIAD"/>
</dbReference>
<comment type="caution">
    <text evidence="5">The sequence shown here is derived from an EMBL/GenBank/DDBJ whole genome shotgun (WGS) entry which is preliminary data.</text>
</comment>
<proteinExistence type="predicted"/>
<dbReference type="InterPro" id="IPR001310">
    <property type="entry name" value="Histidine_triad_HIT"/>
</dbReference>
<evidence type="ECO:0000313" key="5">
    <source>
        <dbReference type="EMBL" id="EPS37455.1"/>
    </source>
</evidence>
<dbReference type="InterPro" id="IPR036265">
    <property type="entry name" value="HIT-like_sf"/>
</dbReference>
<reference evidence="6" key="2">
    <citation type="submission" date="2013-04" db="EMBL/GenBank/DDBJ databases">
        <title>Genomic mechanisms accounting for the adaptation to parasitism in nematode-trapping fungi.</title>
        <authorList>
            <person name="Ahren D.G."/>
        </authorList>
    </citation>
    <scope>NUCLEOTIDE SEQUENCE [LARGE SCALE GENOMIC DNA]</scope>
    <source>
        <strain evidence="6">CBS 200.50</strain>
    </source>
</reference>
<dbReference type="PROSITE" id="PS00892">
    <property type="entry name" value="HIT_1"/>
    <property type="match status" value="1"/>
</dbReference>
<dbReference type="PROSITE" id="PS51084">
    <property type="entry name" value="HIT_2"/>
    <property type="match status" value="1"/>
</dbReference>
<dbReference type="InterPro" id="IPR014718">
    <property type="entry name" value="GH-type_carb-bd"/>
</dbReference>
<dbReference type="Proteomes" id="UP000015100">
    <property type="component" value="Unassembled WGS sequence"/>
</dbReference>
<protein>
    <recommendedName>
        <fullName evidence="4">HIT domain-containing protein</fullName>
    </recommendedName>
</protein>
<feature type="domain" description="HIT" evidence="4">
    <location>
        <begin position="208"/>
        <end position="311"/>
    </location>
</feature>
<dbReference type="PANTHER" id="PTHR46648">
    <property type="entry name" value="HIT FAMILY PROTEIN 1"/>
    <property type="match status" value="1"/>
</dbReference>
<dbReference type="GO" id="GO:0016853">
    <property type="term" value="F:isomerase activity"/>
    <property type="evidence" value="ECO:0007669"/>
    <property type="project" value="InterPro"/>
</dbReference>
<dbReference type="OrthoDB" id="672793at2759"/>
<evidence type="ECO:0000256" key="1">
    <source>
        <dbReference type="PIRSR" id="PIRSR601310-1"/>
    </source>
</evidence>
<dbReference type="Pfam" id="PF01230">
    <property type="entry name" value="HIT"/>
    <property type="match status" value="1"/>
</dbReference>